<evidence type="ECO:0000256" key="1">
    <source>
        <dbReference type="SAM" id="SignalP"/>
    </source>
</evidence>
<name>A0A6J1T3T3_FRAOC</name>
<dbReference type="KEGG" id="foc:113212943"/>
<sequence>MSLVLVSLIALMCQKGIHGKGINSLIGPYIAYGERFYMCEANNTQLPWRWNLRASHFNPHKPKELQRLTGNLTGSTSIDDSCWGKVIMDTWSNNQWKENAFMANFKNNACKALKENIPGFYEKISKMEMKGACILKPGVNEFNNTSVDWTFPKFAIMPYGPYRFRVTIGKAESRYLCLVVECRIIPKPA</sequence>
<dbReference type="AlphaFoldDB" id="A0A6J1T3T3"/>
<dbReference type="GeneID" id="113212943"/>
<proteinExistence type="predicted"/>
<feature type="chain" id="PRO_5027030903" evidence="1">
    <location>
        <begin position="20"/>
        <end position="189"/>
    </location>
</feature>
<organism evidence="2 3">
    <name type="scientific">Frankliniella occidentalis</name>
    <name type="common">Western flower thrips</name>
    <name type="synonym">Euthrips occidentalis</name>
    <dbReference type="NCBI Taxonomy" id="133901"/>
    <lineage>
        <taxon>Eukaryota</taxon>
        <taxon>Metazoa</taxon>
        <taxon>Ecdysozoa</taxon>
        <taxon>Arthropoda</taxon>
        <taxon>Hexapoda</taxon>
        <taxon>Insecta</taxon>
        <taxon>Pterygota</taxon>
        <taxon>Neoptera</taxon>
        <taxon>Paraneoptera</taxon>
        <taxon>Thysanoptera</taxon>
        <taxon>Terebrantia</taxon>
        <taxon>Thripoidea</taxon>
        <taxon>Thripidae</taxon>
        <taxon>Frankliniella</taxon>
    </lineage>
</organism>
<accession>A0A6J1T3T3</accession>
<gene>
    <name evidence="3" type="primary">LOC113212943</name>
</gene>
<dbReference type="RefSeq" id="XP_026287607.1">
    <property type="nucleotide sequence ID" value="XM_026431822.2"/>
</dbReference>
<keyword evidence="2" id="KW-1185">Reference proteome</keyword>
<evidence type="ECO:0000313" key="3">
    <source>
        <dbReference type="RefSeq" id="XP_026287607.1"/>
    </source>
</evidence>
<feature type="signal peptide" evidence="1">
    <location>
        <begin position="1"/>
        <end position="19"/>
    </location>
</feature>
<keyword evidence="1" id="KW-0732">Signal</keyword>
<reference evidence="3" key="1">
    <citation type="submission" date="2025-08" db="UniProtKB">
        <authorList>
            <consortium name="RefSeq"/>
        </authorList>
    </citation>
    <scope>IDENTIFICATION</scope>
    <source>
        <tissue evidence="3">Whole organism</tissue>
    </source>
</reference>
<evidence type="ECO:0000313" key="2">
    <source>
        <dbReference type="Proteomes" id="UP000504606"/>
    </source>
</evidence>
<protein>
    <submittedName>
        <fullName evidence="3">Uncharacterized protein LOC113212943</fullName>
    </submittedName>
</protein>
<dbReference type="Proteomes" id="UP000504606">
    <property type="component" value="Unplaced"/>
</dbReference>